<proteinExistence type="predicted"/>
<dbReference type="EMBL" id="FJOG01000039">
    <property type="protein sequence ID" value="CZR66704.1"/>
    <property type="molecule type" value="Genomic_DNA"/>
</dbReference>
<protein>
    <submittedName>
        <fullName evidence="1">Uncharacterized protein</fullName>
    </submittedName>
</protein>
<evidence type="ECO:0000313" key="1">
    <source>
        <dbReference type="EMBL" id="CZR66704.1"/>
    </source>
</evidence>
<keyword evidence="2" id="KW-1185">Reference proteome</keyword>
<dbReference type="AlphaFoldDB" id="A0A1L7XNW3"/>
<organism evidence="1 2">
    <name type="scientific">Phialocephala subalpina</name>
    <dbReference type="NCBI Taxonomy" id="576137"/>
    <lineage>
        <taxon>Eukaryota</taxon>
        <taxon>Fungi</taxon>
        <taxon>Dikarya</taxon>
        <taxon>Ascomycota</taxon>
        <taxon>Pezizomycotina</taxon>
        <taxon>Leotiomycetes</taxon>
        <taxon>Helotiales</taxon>
        <taxon>Mollisiaceae</taxon>
        <taxon>Phialocephala</taxon>
        <taxon>Phialocephala fortinii species complex</taxon>
    </lineage>
</organism>
<accession>A0A1L7XNW3</accession>
<reference evidence="1 2" key="1">
    <citation type="submission" date="2016-03" db="EMBL/GenBank/DDBJ databases">
        <authorList>
            <person name="Ploux O."/>
        </authorList>
    </citation>
    <scope>NUCLEOTIDE SEQUENCE [LARGE SCALE GENOMIC DNA]</scope>
    <source>
        <strain evidence="1 2">UAMH 11012</strain>
    </source>
</reference>
<gene>
    <name evidence="1" type="ORF">PAC_16605</name>
</gene>
<dbReference type="OrthoDB" id="3553935at2759"/>
<evidence type="ECO:0000313" key="2">
    <source>
        <dbReference type="Proteomes" id="UP000184330"/>
    </source>
</evidence>
<name>A0A1L7XNW3_9HELO</name>
<sequence length="120" mass="13292">MFRLLDLPANSSLVLGLCSCPAQGPINVINFNISTMMPTDRVAYPIEARRCKVNANNLNMCFLSYADDIDIVNPVLYVSDHNCINTGFNPSVDYNTLWGDPGFAMSSELPKYVLVETSDH</sequence>
<dbReference type="Proteomes" id="UP000184330">
    <property type="component" value="Unassembled WGS sequence"/>
</dbReference>
<dbReference type="PROSITE" id="PS51257">
    <property type="entry name" value="PROKAR_LIPOPROTEIN"/>
    <property type="match status" value="1"/>
</dbReference>